<protein>
    <submittedName>
        <fullName evidence="2">DUF1345 domain-containing protein</fullName>
    </submittedName>
</protein>
<evidence type="ECO:0000313" key="2">
    <source>
        <dbReference type="EMBL" id="AYJ86784.1"/>
    </source>
</evidence>
<dbReference type="OrthoDB" id="64737at2"/>
<feature type="transmembrane region" description="Helical" evidence="1">
    <location>
        <begin position="196"/>
        <end position="215"/>
    </location>
</feature>
<feature type="transmembrane region" description="Helical" evidence="1">
    <location>
        <begin position="80"/>
        <end position="99"/>
    </location>
</feature>
<dbReference type="Pfam" id="PF07077">
    <property type="entry name" value="DUF1345"/>
    <property type="match status" value="1"/>
</dbReference>
<dbReference type="Proteomes" id="UP000276254">
    <property type="component" value="Chromosome"/>
</dbReference>
<organism evidence="2 3">
    <name type="scientific">Sphingomonas paeninsulae</name>
    <dbReference type="NCBI Taxonomy" id="2319844"/>
    <lineage>
        <taxon>Bacteria</taxon>
        <taxon>Pseudomonadati</taxon>
        <taxon>Pseudomonadota</taxon>
        <taxon>Alphaproteobacteria</taxon>
        <taxon>Sphingomonadales</taxon>
        <taxon>Sphingomonadaceae</taxon>
        <taxon>Sphingomonas</taxon>
    </lineage>
</organism>
<keyword evidence="3" id="KW-1185">Reference proteome</keyword>
<dbReference type="AlphaFoldDB" id="A0A494TH68"/>
<keyword evidence="1" id="KW-1133">Transmembrane helix</keyword>
<keyword evidence="1" id="KW-0812">Transmembrane</keyword>
<dbReference type="KEGG" id="spha:D3Y57_13450"/>
<name>A0A494TH68_SPHPE</name>
<gene>
    <name evidence="2" type="ORF">D3Y57_13450</name>
</gene>
<dbReference type="EMBL" id="CP032829">
    <property type="protein sequence ID" value="AYJ86784.1"/>
    <property type="molecule type" value="Genomic_DNA"/>
</dbReference>
<feature type="transmembrane region" description="Helical" evidence="1">
    <location>
        <begin position="40"/>
        <end position="60"/>
    </location>
</feature>
<feature type="transmembrane region" description="Helical" evidence="1">
    <location>
        <begin position="12"/>
        <end position="34"/>
    </location>
</feature>
<evidence type="ECO:0000313" key="3">
    <source>
        <dbReference type="Proteomes" id="UP000276254"/>
    </source>
</evidence>
<evidence type="ECO:0000256" key="1">
    <source>
        <dbReference type="SAM" id="Phobius"/>
    </source>
</evidence>
<dbReference type="RefSeq" id="WP_121153408.1">
    <property type="nucleotide sequence ID" value="NZ_CP032829.1"/>
</dbReference>
<sequence length="217" mass="23192">MTKARQTLGQRIAPARFIAFLVIFAVAFGAMLGPLGWTRALMTGFDIAGIFFMISLIPVLTTHGTDAMKRYAEENDANRVVLLVITSVVMLAILTAVFSELGVKGGGGSPKALIVGTLAVAWIYSNTVYALHYAHLYYVDGAKGGLNFSGKDDDGPDAGPEYSDFIYFSYTLGMTFQTSDTGVTSRHMRKIVTAHSLAAFVFNIGVLAFSINVLGGG</sequence>
<dbReference type="InterPro" id="IPR009781">
    <property type="entry name" value="DUF1345"/>
</dbReference>
<feature type="transmembrane region" description="Helical" evidence="1">
    <location>
        <begin position="111"/>
        <end position="131"/>
    </location>
</feature>
<reference evidence="2 3" key="1">
    <citation type="submission" date="2018-09" db="EMBL/GenBank/DDBJ databases">
        <title>Sphingomonas peninsula sp. nov., isolated from fildes peninsula, Antarctic soil.</title>
        <authorList>
            <person name="Yingchao G."/>
        </authorList>
    </citation>
    <scope>NUCLEOTIDE SEQUENCE [LARGE SCALE GENOMIC DNA]</scope>
    <source>
        <strain evidence="2 3">YZ-8</strain>
    </source>
</reference>
<proteinExistence type="predicted"/>
<accession>A0A494TH68</accession>
<keyword evidence="1" id="KW-0472">Membrane</keyword>